<keyword evidence="2" id="KW-0863">Zinc-finger</keyword>
<dbReference type="Gene3D" id="3.30.40.10">
    <property type="entry name" value="Zinc/RING finger domain, C3HC4 (zinc finger)"/>
    <property type="match status" value="1"/>
</dbReference>
<dbReference type="InterPro" id="IPR011011">
    <property type="entry name" value="Znf_FYVE_PHD"/>
</dbReference>
<dbReference type="EMBL" id="CARXXK010000002">
    <property type="protein sequence ID" value="CAI6353570.1"/>
    <property type="molecule type" value="Genomic_DNA"/>
</dbReference>
<evidence type="ECO:0000256" key="1">
    <source>
        <dbReference type="ARBA" id="ARBA00022723"/>
    </source>
</evidence>
<accession>A0AAV0WCG5</accession>
<reference evidence="4 5" key="1">
    <citation type="submission" date="2023-01" db="EMBL/GenBank/DDBJ databases">
        <authorList>
            <person name="Whitehead M."/>
        </authorList>
    </citation>
    <scope>NUCLEOTIDE SEQUENCE [LARGE SCALE GENOMIC DNA]</scope>
</reference>
<dbReference type="GO" id="GO:0008270">
    <property type="term" value="F:zinc ion binding"/>
    <property type="evidence" value="ECO:0007669"/>
    <property type="project" value="UniProtKB-KW"/>
</dbReference>
<evidence type="ECO:0000313" key="4">
    <source>
        <dbReference type="EMBL" id="CAI6353570.1"/>
    </source>
</evidence>
<dbReference type="InterPro" id="IPR013083">
    <property type="entry name" value="Znf_RING/FYVE/PHD"/>
</dbReference>
<evidence type="ECO:0000256" key="2">
    <source>
        <dbReference type="ARBA" id="ARBA00022771"/>
    </source>
</evidence>
<dbReference type="SUPFAM" id="SSF57903">
    <property type="entry name" value="FYVE/PHD zinc finger"/>
    <property type="match status" value="1"/>
</dbReference>
<keyword evidence="3" id="KW-0862">Zinc</keyword>
<gene>
    <name evidence="4" type="ORF">MEUPH1_LOCUS9678</name>
</gene>
<sequence>MSADTKCIVCDTRFAELDLPIKCDGCATLVHNKCSGLTTSEIKCVSLKNRTLKYFCTGCENGLKDLPQLKLLIKKLLVEVEGLKNSHSFSSNNSFDNGFIINEINDRNSRATNLIFYNIEESDSNQLDDRITHDFIQIKNTLKSIGVDSEIVQLKVNCLDRYKSGKLRPIKAVFSTSSNTFDILKNKRKLSSCSSFSDKH</sequence>
<dbReference type="Proteomes" id="UP001160148">
    <property type="component" value="Unassembled WGS sequence"/>
</dbReference>
<keyword evidence="1" id="KW-0479">Metal-binding</keyword>
<dbReference type="PROSITE" id="PS01359">
    <property type="entry name" value="ZF_PHD_1"/>
    <property type="match status" value="1"/>
</dbReference>
<name>A0AAV0WCG5_9HEMI</name>
<keyword evidence="5" id="KW-1185">Reference proteome</keyword>
<evidence type="ECO:0000256" key="3">
    <source>
        <dbReference type="ARBA" id="ARBA00022833"/>
    </source>
</evidence>
<organism evidence="4 5">
    <name type="scientific">Macrosiphum euphorbiae</name>
    <name type="common">potato aphid</name>
    <dbReference type="NCBI Taxonomy" id="13131"/>
    <lineage>
        <taxon>Eukaryota</taxon>
        <taxon>Metazoa</taxon>
        <taxon>Ecdysozoa</taxon>
        <taxon>Arthropoda</taxon>
        <taxon>Hexapoda</taxon>
        <taxon>Insecta</taxon>
        <taxon>Pterygota</taxon>
        <taxon>Neoptera</taxon>
        <taxon>Paraneoptera</taxon>
        <taxon>Hemiptera</taxon>
        <taxon>Sternorrhyncha</taxon>
        <taxon>Aphidomorpha</taxon>
        <taxon>Aphidoidea</taxon>
        <taxon>Aphididae</taxon>
        <taxon>Macrosiphini</taxon>
        <taxon>Macrosiphum</taxon>
    </lineage>
</organism>
<protein>
    <recommendedName>
        <fullName evidence="6">Zinc finger PHD-type domain-containing protein</fullName>
    </recommendedName>
</protein>
<evidence type="ECO:0000313" key="5">
    <source>
        <dbReference type="Proteomes" id="UP001160148"/>
    </source>
</evidence>
<dbReference type="InterPro" id="IPR019786">
    <property type="entry name" value="Zinc_finger_PHD-type_CS"/>
</dbReference>
<comment type="caution">
    <text evidence="4">The sequence shown here is derived from an EMBL/GenBank/DDBJ whole genome shotgun (WGS) entry which is preliminary data.</text>
</comment>
<evidence type="ECO:0008006" key="6">
    <source>
        <dbReference type="Google" id="ProtNLM"/>
    </source>
</evidence>
<dbReference type="AlphaFoldDB" id="A0AAV0WCG5"/>
<proteinExistence type="predicted"/>